<dbReference type="eggNOG" id="KOG0017">
    <property type="taxonomic scope" value="Eukaryota"/>
</dbReference>
<proteinExistence type="predicted"/>
<organism evidence="1">
    <name type="scientific">Amphimedon queenslandica</name>
    <name type="common">Sponge</name>
    <dbReference type="NCBI Taxonomy" id="400682"/>
    <lineage>
        <taxon>Eukaryota</taxon>
        <taxon>Metazoa</taxon>
        <taxon>Porifera</taxon>
        <taxon>Demospongiae</taxon>
        <taxon>Heteroscleromorpha</taxon>
        <taxon>Haplosclerida</taxon>
        <taxon>Niphatidae</taxon>
        <taxon>Amphimedon</taxon>
    </lineage>
</organism>
<name>A0A1X7UDW7_AMPQE</name>
<accession>A0A1X7UDW7</accession>
<protein>
    <recommendedName>
        <fullName evidence="2">Reverse transcriptase Ty1/copia-type domain-containing protein</fullName>
    </recommendedName>
</protein>
<dbReference type="OMA" id="YYIRDEV"/>
<dbReference type="EnsemblMetazoa" id="Aqu2.1.25840_001">
    <property type="protein sequence ID" value="Aqu2.1.25840_001"/>
    <property type="gene ID" value="Aqu2.1.25840"/>
</dbReference>
<dbReference type="InParanoid" id="A0A1X7UDW7"/>
<evidence type="ECO:0000313" key="1">
    <source>
        <dbReference type="EnsemblMetazoa" id="Aqu2.1.25840_001"/>
    </source>
</evidence>
<sequence>MALSSTAQEAVWIRQLLSEIKRESPQMILIYEDNQSAICLSKKPQYHSQSKQIDIKYHYYIRDEVKDGIIDVQYCKTDDMIADDDEMPTL</sequence>
<reference evidence="1" key="1">
    <citation type="submission" date="2017-05" db="UniProtKB">
        <authorList>
            <consortium name="EnsemblMetazoa"/>
        </authorList>
    </citation>
    <scope>IDENTIFICATION</scope>
</reference>
<dbReference type="AlphaFoldDB" id="A0A1X7UDW7"/>
<dbReference type="CDD" id="cd09272">
    <property type="entry name" value="RNase_HI_RT_Ty1"/>
    <property type="match status" value="1"/>
</dbReference>
<dbReference type="STRING" id="400682.A0A1X7UDW7"/>
<evidence type="ECO:0008006" key="2">
    <source>
        <dbReference type="Google" id="ProtNLM"/>
    </source>
</evidence>